<dbReference type="AlphaFoldDB" id="A0A7Y9ENZ8"/>
<reference evidence="2 3" key="1">
    <citation type="submission" date="2020-07" db="EMBL/GenBank/DDBJ databases">
        <title>Sequencing the genomes of 1000 actinobacteria strains.</title>
        <authorList>
            <person name="Klenk H.-P."/>
        </authorList>
    </citation>
    <scope>NUCLEOTIDE SEQUENCE [LARGE SCALE GENOMIC DNA]</scope>
    <source>
        <strain evidence="2 3">DSM 40398</strain>
    </source>
</reference>
<organism evidence="2 3">
    <name type="scientific">Actinomadura luteofluorescens</name>
    <dbReference type="NCBI Taxonomy" id="46163"/>
    <lineage>
        <taxon>Bacteria</taxon>
        <taxon>Bacillati</taxon>
        <taxon>Actinomycetota</taxon>
        <taxon>Actinomycetes</taxon>
        <taxon>Streptosporangiales</taxon>
        <taxon>Thermomonosporaceae</taxon>
        <taxon>Actinomadura</taxon>
    </lineage>
</organism>
<evidence type="ECO:0008006" key="4">
    <source>
        <dbReference type="Google" id="ProtNLM"/>
    </source>
</evidence>
<protein>
    <recommendedName>
        <fullName evidence="4">PH domain-containing protein</fullName>
    </recommendedName>
</protein>
<keyword evidence="3" id="KW-1185">Reference proteome</keyword>
<evidence type="ECO:0000313" key="3">
    <source>
        <dbReference type="Proteomes" id="UP000529783"/>
    </source>
</evidence>
<name>A0A7Y9ENZ8_9ACTN</name>
<keyword evidence="1" id="KW-0812">Transmembrane</keyword>
<gene>
    <name evidence="2" type="ORF">BJY14_007210</name>
</gene>
<keyword evidence="1" id="KW-0472">Membrane</keyword>
<evidence type="ECO:0000256" key="1">
    <source>
        <dbReference type="SAM" id="Phobius"/>
    </source>
</evidence>
<evidence type="ECO:0000313" key="2">
    <source>
        <dbReference type="EMBL" id="NYD51227.1"/>
    </source>
</evidence>
<sequence>MSEQTRPGADAVVADLERRPPRKVRLGGLELLLGVPLMVFAAVVLVGGTFYLLVYAISGPSVPGLINQGDAEGPAPVGERLQAAAYGVPFLAILAYLTWRAARARLSTPKVAIDSRGVWLLIGGRIAQGLEWAQIAAVNLVGPGGATTIPPTAAVPPLVEVFPVERIRDRKPPKSSLPHAEGHLGGRVIDAPPAAPGLTGKRYVLELATPALDDLATAIDHFAAHRRLPQ</sequence>
<keyword evidence="1" id="KW-1133">Transmembrane helix</keyword>
<proteinExistence type="predicted"/>
<dbReference type="EMBL" id="JACCBA010000001">
    <property type="protein sequence ID" value="NYD51227.1"/>
    <property type="molecule type" value="Genomic_DNA"/>
</dbReference>
<feature type="transmembrane region" description="Helical" evidence="1">
    <location>
        <begin position="31"/>
        <end position="57"/>
    </location>
</feature>
<dbReference type="RefSeq" id="WP_179847653.1">
    <property type="nucleotide sequence ID" value="NZ_JACCBA010000001.1"/>
</dbReference>
<dbReference type="Proteomes" id="UP000529783">
    <property type="component" value="Unassembled WGS sequence"/>
</dbReference>
<feature type="transmembrane region" description="Helical" evidence="1">
    <location>
        <begin position="83"/>
        <end position="102"/>
    </location>
</feature>
<accession>A0A7Y9ENZ8</accession>
<comment type="caution">
    <text evidence="2">The sequence shown here is derived from an EMBL/GenBank/DDBJ whole genome shotgun (WGS) entry which is preliminary data.</text>
</comment>